<feature type="compositionally biased region" description="Pro residues" evidence="1">
    <location>
        <begin position="222"/>
        <end position="233"/>
    </location>
</feature>
<dbReference type="InterPro" id="IPR009263">
    <property type="entry name" value="SERTA_dom"/>
</dbReference>
<feature type="region of interest" description="Disordered" evidence="1">
    <location>
        <begin position="69"/>
        <end position="96"/>
    </location>
</feature>
<evidence type="ECO:0000313" key="3">
    <source>
        <dbReference type="Proteomes" id="UP000695000"/>
    </source>
</evidence>
<feature type="compositionally biased region" description="Acidic residues" evidence="1">
    <location>
        <begin position="72"/>
        <end position="86"/>
    </location>
</feature>
<name>A0ABM1NBP5_NICVS</name>
<protein>
    <submittedName>
        <fullName evidence="4">Uncharacterized protein LOC108567941</fullName>
    </submittedName>
</protein>
<dbReference type="Pfam" id="PF06031">
    <property type="entry name" value="SERTA"/>
    <property type="match status" value="1"/>
</dbReference>
<evidence type="ECO:0000256" key="1">
    <source>
        <dbReference type="SAM" id="MobiDB-lite"/>
    </source>
</evidence>
<reference evidence="4" key="1">
    <citation type="submission" date="2025-08" db="UniProtKB">
        <authorList>
            <consortium name="RefSeq"/>
        </authorList>
    </citation>
    <scope>IDENTIFICATION</scope>
    <source>
        <tissue evidence="4">Whole Larva</tissue>
    </source>
</reference>
<dbReference type="PANTHER" id="PTHR16277:SF7">
    <property type="entry name" value="RE12330P"/>
    <property type="match status" value="1"/>
</dbReference>
<dbReference type="PROSITE" id="PS51053">
    <property type="entry name" value="SERTA"/>
    <property type="match status" value="1"/>
</dbReference>
<sequence>MWFESQNCAMMGLQATTGKRKLEAATAPGESSPAKNGRWEAEDCIARLQAVAVPSDAWRSPTPSLAATLLSDDFEDDEDFDDDLSDDDKCSSAPEPARFAQQPTYATSAATRYQADYWQYYQPPQQTIRCEENGKSYLELGAAPPVRTRCCDGRTRWCHVPCYRQRRLAVLNLSMCKLARYRQCNDPSLRRSVLICNTLRKLEREMEAEPPEPTYHPTLPELTPPGRPNPVPEPSGYEHSLREMTSSSGRATPFPQTTSDTDSGIGDDMDTTRPINWGSVLSLTSQTDLESLNNNELYAELGLTSEFEWNKDANGATVRSENEWDGFMHVLVGGS</sequence>
<feature type="domain" description="SERTA" evidence="2">
    <location>
        <begin position="163"/>
        <end position="210"/>
    </location>
</feature>
<dbReference type="Proteomes" id="UP000695000">
    <property type="component" value="Unplaced"/>
</dbReference>
<feature type="compositionally biased region" description="Low complexity" evidence="1">
    <location>
        <begin position="257"/>
        <end position="266"/>
    </location>
</feature>
<feature type="compositionally biased region" description="Polar residues" evidence="1">
    <location>
        <begin position="243"/>
        <end position="256"/>
    </location>
</feature>
<dbReference type="PANTHER" id="PTHR16277">
    <property type="entry name" value="CELL DIVISION CYCLE ASSOCIATED PROTEIN 4/SERTA DOMAIN-CONTAINING PROTEIN 2"/>
    <property type="match status" value="1"/>
</dbReference>
<evidence type="ECO:0000313" key="4">
    <source>
        <dbReference type="RefSeq" id="XP_017784245.1"/>
    </source>
</evidence>
<dbReference type="RefSeq" id="XP_017784245.1">
    <property type="nucleotide sequence ID" value="XM_017928756.1"/>
</dbReference>
<gene>
    <name evidence="4" type="primary">LOC108567941</name>
</gene>
<organism evidence="3 4">
    <name type="scientific">Nicrophorus vespilloides</name>
    <name type="common">Boreal carrion beetle</name>
    <dbReference type="NCBI Taxonomy" id="110193"/>
    <lineage>
        <taxon>Eukaryota</taxon>
        <taxon>Metazoa</taxon>
        <taxon>Ecdysozoa</taxon>
        <taxon>Arthropoda</taxon>
        <taxon>Hexapoda</taxon>
        <taxon>Insecta</taxon>
        <taxon>Pterygota</taxon>
        <taxon>Neoptera</taxon>
        <taxon>Endopterygota</taxon>
        <taxon>Coleoptera</taxon>
        <taxon>Polyphaga</taxon>
        <taxon>Staphyliniformia</taxon>
        <taxon>Silphidae</taxon>
        <taxon>Nicrophorinae</taxon>
        <taxon>Nicrophorus</taxon>
    </lineage>
</organism>
<dbReference type="InterPro" id="IPR052262">
    <property type="entry name" value="E2F-SERTA_domain_protein"/>
</dbReference>
<proteinExistence type="predicted"/>
<accession>A0ABM1NBP5</accession>
<keyword evidence="3" id="KW-1185">Reference proteome</keyword>
<feature type="region of interest" description="Disordered" evidence="1">
    <location>
        <begin position="206"/>
        <end position="269"/>
    </location>
</feature>
<dbReference type="GeneID" id="108567941"/>
<evidence type="ECO:0000259" key="2">
    <source>
        <dbReference type="PROSITE" id="PS51053"/>
    </source>
</evidence>